<dbReference type="EMBL" id="LAZR01011375">
    <property type="protein sequence ID" value="KKM62036.1"/>
    <property type="molecule type" value="Genomic_DNA"/>
</dbReference>
<accession>A0A0F9JI66</accession>
<protein>
    <submittedName>
        <fullName evidence="1">Uncharacterized protein</fullName>
    </submittedName>
</protein>
<dbReference type="PROSITE" id="PS51257">
    <property type="entry name" value="PROKAR_LIPOPROTEIN"/>
    <property type="match status" value="1"/>
</dbReference>
<organism evidence="1">
    <name type="scientific">marine sediment metagenome</name>
    <dbReference type="NCBI Taxonomy" id="412755"/>
    <lineage>
        <taxon>unclassified sequences</taxon>
        <taxon>metagenomes</taxon>
        <taxon>ecological metagenomes</taxon>
    </lineage>
</organism>
<sequence>MKWMIVVLLAVLLGCANLGETDQNGVSWQWLSGWDLDVG</sequence>
<reference evidence="1" key="1">
    <citation type="journal article" date="2015" name="Nature">
        <title>Complex archaea that bridge the gap between prokaryotes and eukaryotes.</title>
        <authorList>
            <person name="Spang A."/>
            <person name="Saw J.H."/>
            <person name="Jorgensen S.L."/>
            <person name="Zaremba-Niedzwiedzka K."/>
            <person name="Martijn J."/>
            <person name="Lind A.E."/>
            <person name="van Eijk R."/>
            <person name="Schleper C."/>
            <person name="Guy L."/>
            <person name="Ettema T.J."/>
        </authorList>
    </citation>
    <scope>NUCLEOTIDE SEQUENCE</scope>
</reference>
<comment type="caution">
    <text evidence="1">The sequence shown here is derived from an EMBL/GenBank/DDBJ whole genome shotgun (WGS) entry which is preliminary data.</text>
</comment>
<name>A0A0F9JI66_9ZZZZ</name>
<proteinExistence type="predicted"/>
<gene>
    <name evidence="1" type="ORF">LCGC14_1525730</name>
</gene>
<evidence type="ECO:0000313" key="1">
    <source>
        <dbReference type="EMBL" id="KKM62036.1"/>
    </source>
</evidence>
<dbReference type="AlphaFoldDB" id="A0A0F9JI66"/>